<dbReference type="InterPro" id="IPR036724">
    <property type="entry name" value="Cobalamin-bd_sf"/>
</dbReference>
<dbReference type="GO" id="GO:0031419">
    <property type="term" value="F:cobalamin binding"/>
    <property type="evidence" value="ECO:0007669"/>
    <property type="project" value="InterPro"/>
</dbReference>
<dbReference type="PROSITE" id="PS51332">
    <property type="entry name" value="B12_BINDING"/>
    <property type="match status" value="1"/>
</dbReference>
<keyword evidence="5" id="KW-0411">Iron-sulfur</keyword>
<evidence type="ECO:0000259" key="6">
    <source>
        <dbReference type="PROSITE" id="PS51332"/>
    </source>
</evidence>
<dbReference type="GO" id="GO:0005829">
    <property type="term" value="C:cytosol"/>
    <property type="evidence" value="ECO:0007669"/>
    <property type="project" value="TreeGrafter"/>
</dbReference>
<dbReference type="GO" id="GO:0046872">
    <property type="term" value="F:metal ion binding"/>
    <property type="evidence" value="ECO:0007669"/>
    <property type="project" value="UniProtKB-KW"/>
</dbReference>
<dbReference type="EMBL" id="LCPO01000023">
    <property type="protein sequence ID" value="KKU98546.1"/>
    <property type="molecule type" value="Genomic_DNA"/>
</dbReference>
<evidence type="ECO:0000256" key="5">
    <source>
        <dbReference type="ARBA" id="ARBA00023014"/>
    </source>
</evidence>
<dbReference type="PANTHER" id="PTHR43409:SF15">
    <property type="entry name" value="PUTATIVE-RELATED"/>
    <property type="match status" value="1"/>
</dbReference>
<dbReference type="GO" id="GO:0051536">
    <property type="term" value="F:iron-sulfur cluster binding"/>
    <property type="evidence" value="ECO:0007669"/>
    <property type="project" value="UniProtKB-KW"/>
</dbReference>
<proteinExistence type="predicted"/>
<dbReference type="Gene3D" id="3.40.50.280">
    <property type="entry name" value="Cobalamin-binding domain"/>
    <property type="match status" value="1"/>
</dbReference>
<reference evidence="7 8" key="1">
    <citation type="journal article" date="2015" name="Nature">
        <title>rRNA introns, odd ribosomes, and small enigmatic genomes across a large radiation of phyla.</title>
        <authorList>
            <person name="Brown C.T."/>
            <person name="Hug L.A."/>
            <person name="Thomas B.C."/>
            <person name="Sharon I."/>
            <person name="Castelle C.J."/>
            <person name="Singh A."/>
            <person name="Wilkins M.J."/>
            <person name="Williams K.H."/>
            <person name="Banfield J.F."/>
        </authorList>
    </citation>
    <scope>NUCLEOTIDE SEQUENCE [LARGE SCALE GENOMIC DNA]</scope>
</reference>
<evidence type="ECO:0000256" key="1">
    <source>
        <dbReference type="ARBA" id="ARBA00001966"/>
    </source>
</evidence>
<feature type="non-terminal residue" evidence="7">
    <location>
        <position position="228"/>
    </location>
</feature>
<dbReference type="InterPro" id="IPR051198">
    <property type="entry name" value="BchE-like"/>
</dbReference>
<dbReference type="AlphaFoldDB" id="A0A0G1UWU8"/>
<dbReference type="PANTHER" id="PTHR43409">
    <property type="entry name" value="ANAEROBIC MAGNESIUM-PROTOPORPHYRIN IX MONOMETHYL ESTER CYCLASE-RELATED"/>
    <property type="match status" value="1"/>
</dbReference>
<dbReference type="SUPFAM" id="SSF52242">
    <property type="entry name" value="Cobalamin (vitamin B12)-binding domain"/>
    <property type="match status" value="1"/>
</dbReference>
<dbReference type="Pfam" id="PF02310">
    <property type="entry name" value="B12-binding"/>
    <property type="match status" value="1"/>
</dbReference>
<accession>A0A0G1UWU8</accession>
<dbReference type="Proteomes" id="UP000034600">
    <property type="component" value="Unassembled WGS sequence"/>
</dbReference>
<organism evidence="7 8">
    <name type="scientific">Candidatus Jorgensenbacteria bacterium GW2011_GWC1_48_8</name>
    <dbReference type="NCBI Taxonomy" id="1618666"/>
    <lineage>
        <taxon>Bacteria</taxon>
        <taxon>Candidatus Joergenseniibacteriota</taxon>
    </lineage>
</organism>
<evidence type="ECO:0000313" key="8">
    <source>
        <dbReference type="Proteomes" id="UP000034600"/>
    </source>
</evidence>
<comment type="cofactor">
    <cofactor evidence="1">
        <name>[4Fe-4S] cluster</name>
        <dbReference type="ChEBI" id="CHEBI:49883"/>
    </cofactor>
</comment>
<sequence>MKILMVYLRPSPVSPQKNSALSVIYPGRAAEEAGHDVDYWDARLDSEKKLWFLTEWADVVAISSLSGFQLGESIRFARRVRELYPNKPLVWGGVHPTFQPVQSLREPFVDFCVIGEGEKRFPRLLEVIEGGRGFRCIDGLGYKRTSIGYEPSPEEEEVFTDPEAHPGGLVLRPIPGREGMDRIELHDAMGVFGDIAVNPRGPLLDFATEYVSAVSERTLRLFRAAAKR</sequence>
<feature type="domain" description="B12-binding" evidence="6">
    <location>
        <begin position="2"/>
        <end position="135"/>
    </location>
</feature>
<keyword evidence="2" id="KW-0949">S-adenosyl-L-methionine</keyword>
<evidence type="ECO:0000256" key="4">
    <source>
        <dbReference type="ARBA" id="ARBA00023004"/>
    </source>
</evidence>
<keyword evidence="4" id="KW-0408">Iron</keyword>
<gene>
    <name evidence="7" type="ORF">UY32_C0023G0001</name>
</gene>
<keyword evidence="3" id="KW-0479">Metal-binding</keyword>
<evidence type="ECO:0000313" key="7">
    <source>
        <dbReference type="EMBL" id="KKU98546.1"/>
    </source>
</evidence>
<name>A0A0G1UWU8_9BACT</name>
<dbReference type="CDD" id="cd02068">
    <property type="entry name" value="radical_SAM_B12_BD"/>
    <property type="match status" value="1"/>
</dbReference>
<protein>
    <submittedName>
        <fullName evidence="7">Radical SAM domain protein</fullName>
    </submittedName>
</protein>
<evidence type="ECO:0000256" key="2">
    <source>
        <dbReference type="ARBA" id="ARBA00022691"/>
    </source>
</evidence>
<dbReference type="InterPro" id="IPR006158">
    <property type="entry name" value="Cobalamin-bd"/>
</dbReference>
<comment type="caution">
    <text evidence="7">The sequence shown here is derived from an EMBL/GenBank/DDBJ whole genome shotgun (WGS) entry which is preliminary data.</text>
</comment>
<evidence type="ECO:0000256" key="3">
    <source>
        <dbReference type="ARBA" id="ARBA00022723"/>
    </source>
</evidence>